<evidence type="ECO:0000313" key="7">
    <source>
        <dbReference type="Proteomes" id="UP001303115"/>
    </source>
</evidence>
<evidence type="ECO:0000256" key="2">
    <source>
        <dbReference type="SAM" id="MobiDB-lite"/>
    </source>
</evidence>
<evidence type="ECO:0000259" key="5">
    <source>
        <dbReference type="Pfam" id="PF21048"/>
    </source>
</evidence>
<dbReference type="EMBL" id="MU854502">
    <property type="protein sequence ID" value="KAK4033932.1"/>
    <property type="molecule type" value="Genomic_DNA"/>
</dbReference>
<dbReference type="Proteomes" id="UP001303115">
    <property type="component" value="Unassembled WGS sequence"/>
</dbReference>
<feature type="coiled-coil region" evidence="1">
    <location>
        <begin position="176"/>
        <end position="203"/>
    </location>
</feature>
<feature type="domain" description="Rad26-like helical repeats" evidence="3">
    <location>
        <begin position="471"/>
        <end position="758"/>
    </location>
</feature>
<accession>A0AAN6PDD4</accession>
<evidence type="ECO:0000313" key="6">
    <source>
        <dbReference type="EMBL" id="KAK4033932.1"/>
    </source>
</evidence>
<gene>
    <name evidence="6" type="ORF">C8A01DRAFT_39589</name>
</gene>
<feature type="compositionally biased region" description="Polar residues" evidence="2">
    <location>
        <begin position="587"/>
        <end position="596"/>
    </location>
</feature>
<feature type="region of interest" description="Disordered" evidence="2">
    <location>
        <begin position="32"/>
        <end position="173"/>
    </location>
</feature>
<feature type="compositionally biased region" description="Pro residues" evidence="2">
    <location>
        <begin position="67"/>
        <end position="76"/>
    </location>
</feature>
<feature type="region of interest" description="Disordered" evidence="2">
    <location>
        <begin position="255"/>
        <end position="326"/>
    </location>
</feature>
<feature type="compositionally biased region" description="Polar residues" evidence="2">
    <location>
        <begin position="32"/>
        <end position="45"/>
    </location>
</feature>
<feature type="compositionally biased region" description="Acidic residues" evidence="2">
    <location>
        <begin position="49"/>
        <end position="61"/>
    </location>
</feature>
<reference evidence="7" key="1">
    <citation type="journal article" date="2023" name="Mol. Phylogenet. Evol.">
        <title>Genome-scale phylogeny and comparative genomics of the fungal order Sordariales.</title>
        <authorList>
            <person name="Hensen N."/>
            <person name="Bonometti L."/>
            <person name="Westerberg I."/>
            <person name="Brannstrom I.O."/>
            <person name="Guillou S."/>
            <person name="Cros-Aarteil S."/>
            <person name="Calhoun S."/>
            <person name="Haridas S."/>
            <person name="Kuo A."/>
            <person name="Mondo S."/>
            <person name="Pangilinan J."/>
            <person name="Riley R."/>
            <person name="LaButti K."/>
            <person name="Andreopoulos B."/>
            <person name="Lipzen A."/>
            <person name="Chen C."/>
            <person name="Yan M."/>
            <person name="Daum C."/>
            <person name="Ng V."/>
            <person name="Clum A."/>
            <person name="Steindorff A."/>
            <person name="Ohm R.A."/>
            <person name="Martin F."/>
            <person name="Silar P."/>
            <person name="Natvig D.O."/>
            <person name="Lalanne C."/>
            <person name="Gautier V."/>
            <person name="Ament-Velasquez S.L."/>
            <person name="Kruys A."/>
            <person name="Hutchinson M.I."/>
            <person name="Powell A.J."/>
            <person name="Barry K."/>
            <person name="Miller A.N."/>
            <person name="Grigoriev I.V."/>
            <person name="Debuchy R."/>
            <person name="Gladieux P."/>
            <person name="Hiltunen Thoren M."/>
            <person name="Johannesson H."/>
        </authorList>
    </citation>
    <scope>NUCLEOTIDE SEQUENCE [LARGE SCALE GENOMIC DNA]</scope>
    <source>
        <strain evidence="7">CBS 284.82</strain>
    </source>
</reference>
<evidence type="ECO:0008006" key="8">
    <source>
        <dbReference type="Google" id="ProtNLM"/>
    </source>
</evidence>
<organism evidence="6 7">
    <name type="scientific">Parachaetomium inaequale</name>
    <dbReference type="NCBI Taxonomy" id="2588326"/>
    <lineage>
        <taxon>Eukaryota</taxon>
        <taxon>Fungi</taxon>
        <taxon>Dikarya</taxon>
        <taxon>Ascomycota</taxon>
        <taxon>Pezizomycotina</taxon>
        <taxon>Sordariomycetes</taxon>
        <taxon>Sordariomycetidae</taxon>
        <taxon>Sordariales</taxon>
        <taxon>Chaetomiaceae</taxon>
        <taxon>Parachaetomium</taxon>
    </lineage>
</organism>
<dbReference type="InterPro" id="IPR022093">
    <property type="entry name" value="Rad26-like_helical"/>
</dbReference>
<evidence type="ECO:0000256" key="1">
    <source>
        <dbReference type="SAM" id="Coils"/>
    </source>
</evidence>
<dbReference type="AlphaFoldDB" id="A0AAN6PDD4"/>
<dbReference type="Pfam" id="PF12331">
    <property type="entry name" value="Rad26-like_helical_rpts"/>
    <property type="match status" value="1"/>
</dbReference>
<feature type="compositionally biased region" description="Polar residues" evidence="2">
    <location>
        <begin position="135"/>
        <end position="145"/>
    </location>
</feature>
<dbReference type="Pfam" id="PF21046">
    <property type="entry name" value="Rad26-like_C"/>
    <property type="match status" value="1"/>
</dbReference>
<evidence type="ECO:0000259" key="4">
    <source>
        <dbReference type="Pfam" id="PF21046"/>
    </source>
</evidence>
<sequence>MDDYSDDGLDDLNDAVLQELENTAIQFTQAQKLAQSQAAPPTQHNAFEYDFEDDDLDDTVVIDEHAQPPPRPPPQQALPIHQPRHAAGLAGTQRWNQHLPPSRPSYPLRPQHAPPSRPIAQPLSSQRYPPLPSARPQQPTQQSQFARPPLPVPRPYAARASQPRHGAGPGNQNDIIATLQTRLSELESDLTAAKGEASILRSKYDKARATHDAEVTRLRKDNAEQIAKQERIAEQARTAERTTATELQFARQDLREGLGRAKSRRKDGPATPRKDRTWGMADGFDGVELLSSPSKTQTLRRKDSGPAALPASERTPTKGKRKRPIVDSPTFALETDGGDAVFDHTHAVHASSLSSAVSKPLPLDFLRLFLDHTAVHGQPPTFDVFSRYTFPSDGKHSLASIILQKLPQMGNPGEPLALLVEFADLLIEMWHRCLSEKYYGPIYHLVSLVLYALELNAVEVAPHIISSLIPVCATTCRLVALPRLNSIDGDLSEHPDAVVRQLCLNIDVPHCLSLLHLAAMGCLPQPCAKSDAPDAPQPSPQLDFWRTMEFDFVLTMLSPKHPEADWLAMMSLLRTSAAPDSIGPIPSSATDSSSGRPETRNPGAVAATLIDCVSSFLCEPPRWATPGSAKEIAVRAAALGTLTTFATSSFGALQIAESDVAIPRLVTALCWAIDRLYDSDLPVNAERQRGTGKVRTGKGDAMDLDEQDPNGTEEMAVDGADDDELSAVAEEDLDPPPDPMSLLCHIIAQATWLLHFLVTDPRTADVANTSAKLAASHGGSQRYFFTLARLNFAEEDLVLEARIDAETVELAHELLELAVTPDEGEEISAIFD</sequence>
<dbReference type="InterPro" id="IPR048379">
    <property type="entry name" value="Rad26-like_C"/>
</dbReference>
<proteinExistence type="predicted"/>
<dbReference type="Pfam" id="PF21048">
    <property type="entry name" value="Rad26-like_N"/>
    <property type="match status" value="1"/>
</dbReference>
<feature type="domain" description="Rad26-like C-terminal" evidence="4">
    <location>
        <begin position="768"/>
        <end position="831"/>
    </location>
</feature>
<comment type="caution">
    <text evidence="6">The sequence shown here is derived from an EMBL/GenBank/DDBJ whole genome shotgun (WGS) entry which is preliminary data.</text>
</comment>
<protein>
    <recommendedName>
        <fullName evidence="8">DNA repair protein Rad26</fullName>
    </recommendedName>
</protein>
<feature type="domain" description="Rad26-like N-terminal" evidence="5">
    <location>
        <begin position="365"/>
        <end position="413"/>
    </location>
</feature>
<feature type="compositionally biased region" description="Basic and acidic residues" evidence="2">
    <location>
        <begin position="266"/>
        <end position="277"/>
    </location>
</feature>
<evidence type="ECO:0000259" key="3">
    <source>
        <dbReference type="Pfam" id="PF12331"/>
    </source>
</evidence>
<feature type="region of interest" description="Disordered" evidence="2">
    <location>
        <begin position="581"/>
        <end position="601"/>
    </location>
</feature>
<dbReference type="InterPro" id="IPR048380">
    <property type="entry name" value="Rad26-like_N"/>
</dbReference>
<keyword evidence="1" id="KW-0175">Coiled coil</keyword>
<name>A0AAN6PDD4_9PEZI</name>
<keyword evidence="7" id="KW-1185">Reference proteome</keyword>
<feature type="region of interest" description="Disordered" evidence="2">
    <location>
        <begin position="688"/>
        <end position="717"/>
    </location>
</feature>